<name>A0A7Y4M311_9BRAD</name>
<dbReference type="AlphaFoldDB" id="A0A7Y4M311"/>
<dbReference type="PANTHER" id="PTHR40112">
    <property type="entry name" value="H2HPP ISOMERASE"/>
    <property type="match status" value="1"/>
</dbReference>
<reference evidence="3 4" key="1">
    <citation type="submission" date="2020-03" db="EMBL/GenBank/DDBJ databases">
        <title>Bradyrhizobium diversity isolated from nodules of Muelleranthus trifoliolatus.</title>
        <authorList>
            <person name="Klepa M."/>
            <person name="Helene L."/>
            <person name="Hungria M."/>
        </authorList>
    </citation>
    <scope>NUCLEOTIDE SEQUENCE [LARGE SCALE GENOMIC DNA]</scope>
    <source>
        <strain evidence="3 4">WSM 1744</strain>
    </source>
</reference>
<dbReference type="SUPFAM" id="SSF51182">
    <property type="entry name" value="RmlC-like cupins"/>
    <property type="match status" value="1"/>
</dbReference>
<protein>
    <submittedName>
        <fullName evidence="3">Cupin</fullName>
    </submittedName>
</protein>
<gene>
    <name evidence="3" type="ORF">HCN50_18860</name>
</gene>
<evidence type="ECO:0000313" key="4">
    <source>
        <dbReference type="Proteomes" id="UP000528734"/>
    </source>
</evidence>
<dbReference type="Proteomes" id="UP000528734">
    <property type="component" value="Unassembled WGS sequence"/>
</dbReference>
<dbReference type="CDD" id="cd02237">
    <property type="entry name" value="cupin_DAD_ChrR"/>
    <property type="match status" value="1"/>
</dbReference>
<dbReference type="RefSeq" id="WP_171711137.1">
    <property type="nucleotide sequence ID" value="NZ_JAAVLW010000005.1"/>
</dbReference>
<keyword evidence="4" id="KW-1185">Reference proteome</keyword>
<evidence type="ECO:0000256" key="1">
    <source>
        <dbReference type="SAM" id="MobiDB-lite"/>
    </source>
</evidence>
<feature type="domain" description="ChrR-like cupin" evidence="2">
    <location>
        <begin position="16"/>
        <end position="120"/>
    </location>
</feature>
<evidence type="ECO:0000259" key="2">
    <source>
        <dbReference type="Pfam" id="PF12973"/>
    </source>
</evidence>
<dbReference type="PANTHER" id="PTHR40112:SF1">
    <property type="entry name" value="H2HPP ISOMERASE"/>
    <property type="match status" value="1"/>
</dbReference>
<dbReference type="InterPro" id="IPR025979">
    <property type="entry name" value="ChrR-like_cupin_dom"/>
</dbReference>
<dbReference type="InterPro" id="IPR011051">
    <property type="entry name" value="RmlC_Cupin_sf"/>
</dbReference>
<dbReference type="InterPro" id="IPR052535">
    <property type="entry name" value="Bacilysin_H2HPP_isomerase"/>
</dbReference>
<organism evidence="3 4">
    <name type="scientific">Bradyrhizobium archetypum</name>
    <dbReference type="NCBI Taxonomy" id="2721160"/>
    <lineage>
        <taxon>Bacteria</taxon>
        <taxon>Pseudomonadati</taxon>
        <taxon>Pseudomonadota</taxon>
        <taxon>Alphaproteobacteria</taxon>
        <taxon>Hyphomicrobiales</taxon>
        <taxon>Nitrobacteraceae</taxon>
        <taxon>Bradyrhizobium</taxon>
    </lineage>
</organism>
<sequence>MDAATPAKAQTADTHSHLVRPDSMEWQKTRFPGCEAKTLLFDRKTGLMTALMKFAPGAVLPDHEHVNIEQTYVLEGSLIDKEGPAKGIECKAGEFIWREEGSRHVAWCPQGGLMLAIFQVPNKFFEADGRVIDAAGEDWDAAWGHTRKS</sequence>
<proteinExistence type="predicted"/>
<accession>A0A7Y4M311</accession>
<dbReference type="Pfam" id="PF12973">
    <property type="entry name" value="Cupin_7"/>
    <property type="match status" value="1"/>
</dbReference>
<feature type="region of interest" description="Disordered" evidence="1">
    <location>
        <begin position="1"/>
        <end position="20"/>
    </location>
</feature>
<evidence type="ECO:0000313" key="3">
    <source>
        <dbReference type="EMBL" id="NOJ48283.1"/>
    </source>
</evidence>
<dbReference type="Gene3D" id="2.60.120.10">
    <property type="entry name" value="Jelly Rolls"/>
    <property type="match status" value="1"/>
</dbReference>
<dbReference type="EMBL" id="JAAVLW010000005">
    <property type="protein sequence ID" value="NOJ48283.1"/>
    <property type="molecule type" value="Genomic_DNA"/>
</dbReference>
<dbReference type="InterPro" id="IPR014710">
    <property type="entry name" value="RmlC-like_jellyroll"/>
</dbReference>
<comment type="caution">
    <text evidence="3">The sequence shown here is derived from an EMBL/GenBank/DDBJ whole genome shotgun (WGS) entry which is preliminary data.</text>
</comment>